<dbReference type="AlphaFoldDB" id="A0A291W4U0"/>
<organism evidence="2 3">
    <name type="scientific">Streptomyces alboflavus</name>
    <dbReference type="NCBI Taxonomy" id="67267"/>
    <lineage>
        <taxon>Bacteria</taxon>
        <taxon>Bacillati</taxon>
        <taxon>Actinomycetota</taxon>
        <taxon>Actinomycetes</taxon>
        <taxon>Kitasatosporales</taxon>
        <taxon>Streptomycetaceae</taxon>
        <taxon>Streptomyces</taxon>
    </lineage>
</organism>
<accession>A0A291W4U0</accession>
<dbReference type="EMBL" id="CP023976">
    <property type="protein sequence ID" value="ATM24562.1"/>
    <property type="molecule type" value="Genomic_DNA"/>
</dbReference>
<evidence type="ECO:0000256" key="1">
    <source>
        <dbReference type="SAM" id="SignalP"/>
    </source>
</evidence>
<geneLocation type="plasmid" evidence="3">
    <name>pmdjk44.1</name>
</geneLocation>
<evidence type="ECO:0000313" key="2">
    <source>
        <dbReference type="EMBL" id="ATM24562.1"/>
    </source>
</evidence>
<keyword evidence="1" id="KW-0732">Signal</keyword>
<dbReference type="OrthoDB" id="4217366at2"/>
<name>A0A291W4U0_9ACTN</name>
<keyword evidence="3" id="KW-1185">Reference proteome</keyword>
<keyword evidence="2" id="KW-0614">Plasmid</keyword>
<evidence type="ECO:0000313" key="3">
    <source>
        <dbReference type="Proteomes" id="UP000195880"/>
    </source>
</evidence>
<sequence length="120" mass="12675">MTRLKRIGQLAAAGAVGAALLGTTMAVAPAQAADSSRGKISCKAAKVRKNPAKNSTAKGIAYRGDKIVYDQFAYKKSERAWYTRGTVTRKSDGAKIRGYVPYGCANPYGTNPAPTPPIPK</sequence>
<protein>
    <recommendedName>
        <fullName evidence="4">SH3b domain-containing protein</fullName>
    </recommendedName>
</protein>
<feature type="chain" id="PRO_5012516434" description="SH3b domain-containing protein" evidence="1">
    <location>
        <begin position="33"/>
        <end position="120"/>
    </location>
</feature>
<reference evidence="2 3" key="1">
    <citation type="submission" date="2017-10" db="EMBL/GenBank/DDBJ databases">
        <title>Streptomyces alboflavus Genome sequencing and assembly.</title>
        <authorList>
            <person name="Wang Y."/>
            <person name="Du B."/>
            <person name="Ding Y."/>
            <person name="Liu H."/>
            <person name="Hou Q."/>
            <person name="Liu K."/>
            <person name="Wang C."/>
            <person name="Yao L."/>
        </authorList>
    </citation>
    <scope>NUCLEOTIDE SEQUENCE [LARGE SCALE GENOMIC DNA]</scope>
    <source>
        <strain evidence="2 3">MDJK44</strain>
        <plasmid evidence="3">Plasmid pmdjk44.1</plasmid>
    </source>
</reference>
<proteinExistence type="predicted"/>
<dbReference type="RefSeq" id="WP_100112403.1">
    <property type="nucleotide sequence ID" value="NZ_CP023976.1"/>
</dbReference>
<evidence type="ECO:0008006" key="4">
    <source>
        <dbReference type="Google" id="ProtNLM"/>
    </source>
</evidence>
<gene>
    <name evidence="2" type="ORF">SMD44_p10063</name>
</gene>
<feature type="signal peptide" evidence="1">
    <location>
        <begin position="1"/>
        <end position="32"/>
    </location>
</feature>
<dbReference type="Proteomes" id="UP000195880">
    <property type="component" value="Plasmid pMDJK44.1"/>
</dbReference>
<dbReference type="KEGG" id="salf:SMD44_p10063"/>